<gene>
    <name evidence="10" type="ORF">CB5_LOCUS14280</name>
</gene>
<dbReference type="SMART" id="SM00248">
    <property type="entry name" value="ANK"/>
    <property type="match status" value="9"/>
</dbReference>
<accession>A0A6V7PJQ8</accession>
<reference evidence="10" key="1">
    <citation type="submission" date="2020-07" db="EMBL/GenBank/DDBJ databases">
        <authorList>
            <person name="Lin J."/>
        </authorList>
    </citation>
    <scope>NUCLEOTIDE SEQUENCE</scope>
</reference>
<evidence type="ECO:0000259" key="9">
    <source>
        <dbReference type="Pfam" id="PF13962"/>
    </source>
</evidence>
<feature type="transmembrane region" description="Helical" evidence="8">
    <location>
        <begin position="482"/>
        <end position="505"/>
    </location>
</feature>
<dbReference type="GO" id="GO:0005886">
    <property type="term" value="C:plasma membrane"/>
    <property type="evidence" value="ECO:0007669"/>
    <property type="project" value="TreeGrafter"/>
</dbReference>
<evidence type="ECO:0000256" key="7">
    <source>
        <dbReference type="PROSITE-ProRule" id="PRU00023"/>
    </source>
</evidence>
<feature type="transmembrane region" description="Helical" evidence="8">
    <location>
        <begin position="443"/>
        <end position="461"/>
    </location>
</feature>
<keyword evidence="2 8" id="KW-0812">Transmembrane</keyword>
<keyword evidence="3" id="KW-0677">Repeat</keyword>
<dbReference type="PROSITE" id="PS50088">
    <property type="entry name" value="ANK_REPEAT"/>
    <property type="match status" value="1"/>
</dbReference>
<evidence type="ECO:0000256" key="1">
    <source>
        <dbReference type="ARBA" id="ARBA00004141"/>
    </source>
</evidence>
<comment type="subcellular location">
    <subcellularLocation>
        <location evidence="1">Membrane</location>
        <topology evidence="1">Multi-pass membrane protein</topology>
    </subcellularLocation>
</comment>
<feature type="transmembrane region" description="Helical" evidence="8">
    <location>
        <begin position="525"/>
        <end position="545"/>
    </location>
</feature>
<evidence type="ECO:0000256" key="5">
    <source>
        <dbReference type="ARBA" id="ARBA00023043"/>
    </source>
</evidence>
<evidence type="ECO:0000256" key="3">
    <source>
        <dbReference type="ARBA" id="ARBA00022737"/>
    </source>
</evidence>
<dbReference type="AlphaFoldDB" id="A0A6V7PJQ8"/>
<evidence type="ECO:0000256" key="6">
    <source>
        <dbReference type="ARBA" id="ARBA00023136"/>
    </source>
</evidence>
<feature type="repeat" description="ANK" evidence="7">
    <location>
        <begin position="336"/>
        <end position="359"/>
    </location>
</feature>
<proteinExistence type="predicted"/>
<dbReference type="PANTHER" id="PTHR24186">
    <property type="entry name" value="PROTEIN PHOSPHATASE 1 REGULATORY SUBUNIT"/>
    <property type="match status" value="1"/>
</dbReference>
<feature type="transmembrane region" description="Helical" evidence="8">
    <location>
        <begin position="552"/>
        <end position="574"/>
    </location>
</feature>
<dbReference type="Pfam" id="PF13962">
    <property type="entry name" value="PGG"/>
    <property type="match status" value="1"/>
</dbReference>
<dbReference type="Pfam" id="PF12796">
    <property type="entry name" value="Ank_2"/>
    <property type="match status" value="4"/>
</dbReference>
<dbReference type="Gene3D" id="1.25.40.20">
    <property type="entry name" value="Ankyrin repeat-containing domain"/>
    <property type="match status" value="3"/>
</dbReference>
<feature type="domain" description="PGG" evidence="9">
    <location>
        <begin position="434"/>
        <end position="543"/>
    </location>
</feature>
<dbReference type="SUPFAM" id="SSF48403">
    <property type="entry name" value="Ankyrin repeat"/>
    <property type="match status" value="1"/>
</dbReference>
<dbReference type="PROSITE" id="PS50297">
    <property type="entry name" value="ANK_REP_REGION"/>
    <property type="match status" value="1"/>
</dbReference>
<keyword evidence="4 8" id="KW-1133">Transmembrane helix</keyword>
<evidence type="ECO:0000256" key="4">
    <source>
        <dbReference type="ARBA" id="ARBA00022989"/>
    </source>
</evidence>
<name>A0A6V7PJQ8_ANACO</name>
<dbReference type="PANTHER" id="PTHR24186:SF50">
    <property type="entry name" value="ANKYRIN REPEAT-CONTAINING PROTEIN ITN1-LIKE ISOFORM X1"/>
    <property type="match status" value="1"/>
</dbReference>
<evidence type="ECO:0000256" key="2">
    <source>
        <dbReference type="ARBA" id="ARBA00022692"/>
    </source>
</evidence>
<organism evidence="10">
    <name type="scientific">Ananas comosus var. bracteatus</name>
    <name type="common">red pineapple</name>
    <dbReference type="NCBI Taxonomy" id="296719"/>
    <lineage>
        <taxon>Eukaryota</taxon>
        <taxon>Viridiplantae</taxon>
        <taxon>Streptophyta</taxon>
        <taxon>Embryophyta</taxon>
        <taxon>Tracheophyta</taxon>
        <taxon>Spermatophyta</taxon>
        <taxon>Magnoliopsida</taxon>
        <taxon>Liliopsida</taxon>
        <taxon>Poales</taxon>
        <taxon>Bromeliaceae</taxon>
        <taxon>Bromelioideae</taxon>
        <taxon>Ananas</taxon>
    </lineage>
</organism>
<keyword evidence="5 7" id="KW-0040">ANK repeat</keyword>
<dbReference type="EMBL" id="LR862148">
    <property type="protein sequence ID" value="CAD1831069.1"/>
    <property type="molecule type" value="Genomic_DNA"/>
</dbReference>
<evidence type="ECO:0000256" key="8">
    <source>
        <dbReference type="SAM" id="Phobius"/>
    </source>
</evidence>
<keyword evidence="6 8" id="KW-0472">Membrane</keyword>
<dbReference type="InterPro" id="IPR002110">
    <property type="entry name" value="Ankyrin_rpt"/>
</dbReference>
<dbReference type="InterPro" id="IPR036770">
    <property type="entry name" value="Ankyrin_rpt-contain_sf"/>
</dbReference>
<evidence type="ECO:0000313" key="10">
    <source>
        <dbReference type="EMBL" id="CAD1831069.1"/>
    </source>
</evidence>
<protein>
    <recommendedName>
        <fullName evidence="9">PGG domain-containing protein</fullName>
    </recommendedName>
</protein>
<dbReference type="InterPro" id="IPR026961">
    <property type="entry name" value="PGG_dom"/>
</dbReference>
<sequence length="582" mass="63231">MAAAVAAGETGERQHLDYELLKALQRGDKKAVESFFPQEDWRGVTGGGNSALHIAADFGHREFAELICARDSSLLEARNVAGETPLHCAARAGADQIVSLFISEAKRREDGSWLEAVLRATDREGKTALHSAVEGGHAAAARVLMSEDPGLAAIVDNTGVSPLYAAVLSNSLQVVQVLIGFLAVGEDTPEECYAGPNKQTALHAAAMIGNPMIVKILLLWKPMLTKKVDNSKSTPLHYLAEAGSHYMMRQLLEHDTSPAYLSDSEGLCSIHVAARNMGRLSIIRELINSCPDMSELVDGGGRNFLHVAIQHESKEIVRFVCSQPFLSKMMNARDSEGNTPLHLAVKSKNQTTVRLLLENMSVHPSIVNKDGKTPLDLAVARVDLGLNLQKDNWIYRCLKGAGAIRGSRQPQPDHLTGESLTEPDLKKELKAEQETYKNAPQNLIVASVLIATVTFAAAFTMPGGYIADDHRHGGSPTLAGKYAFNVFIIADTLAFTYSVQATLMVMYAGSHVVDPSRRFAPIRDFIAMAALLMVAAFAMTVYVLLAPLSKSTAILCCAMPLFFTLAFLSSWAAWQPFFWPLY</sequence>